<keyword evidence="2" id="KW-1185">Reference proteome</keyword>
<dbReference type="EMBL" id="BTSY01000001">
    <property type="protein sequence ID" value="GMT12598.1"/>
    <property type="molecule type" value="Genomic_DNA"/>
</dbReference>
<protein>
    <submittedName>
        <fullName evidence="1">Uncharacterized protein</fullName>
    </submittedName>
</protein>
<gene>
    <name evidence="1" type="ORF">PFISCL1PPCAC_3895</name>
</gene>
<sequence length="211" mass="24686">MKRVERRNWSLLPSRNRIAETASVAKVKRSKMKMESRRKVPYFLSILSPSSYRTTKNLEDMVTNGFDQIVSKLSGCDLRLLDENYKELFKKPIRYELCEVPIHCAYQLIKHITGIFHNWKIHLSGTGVSAASVEYWIERINEIHPNPNRSIKCSNTAELFMYSLDLHLLFCTNPDHHKVKDVEEKLTMLSSQWNQLNINMKKEVKKGIIHP</sequence>
<feature type="non-terminal residue" evidence="1">
    <location>
        <position position="211"/>
    </location>
</feature>
<reference evidence="1" key="1">
    <citation type="submission" date="2023-10" db="EMBL/GenBank/DDBJ databases">
        <title>Genome assembly of Pristionchus species.</title>
        <authorList>
            <person name="Yoshida K."/>
            <person name="Sommer R.J."/>
        </authorList>
    </citation>
    <scope>NUCLEOTIDE SEQUENCE</scope>
    <source>
        <strain evidence="1">RS5133</strain>
    </source>
</reference>
<proteinExistence type="predicted"/>
<name>A0AAV5V2K4_9BILA</name>
<dbReference type="AlphaFoldDB" id="A0AAV5V2K4"/>
<comment type="caution">
    <text evidence="1">The sequence shown here is derived from an EMBL/GenBank/DDBJ whole genome shotgun (WGS) entry which is preliminary data.</text>
</comment>
<accession>A0AAV5V2K4</accession>
<evidence type="ECO:0000313" key="1">
    <source>
        <dbReference type="EMBL" id="GMT12598.1"/>
    </source>
</evidence>
<evidence type="ECO:0000313" key="2">
    <source>
        <dbReference type="Proteomes" id="UP001432322"/>
    </source>
</evidence>
<organism evidence="1 2">
    <name type="scientific">Pristionchus fissidentatus</name>
    <dbReference type="NCBI Taxonomy" id="1538716"/>
    <lineage>
        <taxon>Eukaryota</taxon>
        <taxon>Metazoa</taxon>
        <taxon>Ecdysozoa</taxon>
        <taxon>Nematoda</taxon>
        <taxon>Chromadorea</taxon>
        <taxon>Rhabditida</taxon>
        <taxon>Rhabditina</taxon>
        <taxon>Diplogasteromorpha</taxon>
        <taxon>Diplogasteroidea</taxon>
        <taxon>Neodiplogasteridae</taxon>
        <taxon>Pristionchus</taxon>
    </lineage>
</organism>
<dbReference type="Proteomes" id="UP001432322">
    <property type="component" value="Unassembled WGS sequence"/>
</dbReference>